<dbReference type="Pfam" id="PF00331">
    <property type="entry name" value="Glyco_hydro_10"/>
    <property type="match status" value="1"/>
</dbReference>
<keyword evidence="3 6" id="KW-0326">Glycosidase</keyword>
<comment type="catalytic activity">
    <reaction evidence="6">
        <text>Endohydrolysis of (1-&gt;4)-beta-D-xylosidic linkages in xylans.</text>
        <dbReference type="EC" id="3.2.1.8"/>
    </reaction>
</comment>
<dbReference type="PANTHER" id="PTHR31490">
    <property type="entry name" value="GLYCOSYL HYDROLASE"/>
    <property type="match status" value="1"/>
</dbReference>
<dbReference type="PROSITE" id="PS00591">
    <property type="entry name" value="GH10_1"/>
    <property type="match status" value="1"/>
</dbReference>
<evidence type="ECO:0000256" key="5">
    <source>
        <dbReference type="PROSITE-ProRule" id="PRU10061"/>
    </source>
</evidence>
<dbReference type="EMBL" id="CP036349">
    <property type="protein sequence ID" value="QDV73937.1"/>
    <property type="molecule type" value="Genomic_DNA"/>
</dbReference>
<dbReference type="SUPFAM" id="SSF51445">
    <property type="entry name" value="(Trans)glycosidases"/>
    <property type="match status" value="1"/>
</dbReference>
<dbReference type="PRINTS" id="PR00134">
    <property type="entry name" value="GLHYDRLASE10"/>
</dbReference>
<dbReference type="GO" id="GO:0045493">
    <property type="term" value="P:xylan catabolic process"/>
    <property type="evidence" value="ECO:0007669"/>
    <property type="project" value="UniProtKB-KW"/>
</dbReference>
<dbReference type="InterPro" id="IPR031158">
    <property type="entry name" value="GH10_AS"/>
</dbReference>
<dbReference type="Gene3D" id="3.20.20.80">
    <property type="entry name" value="Glycosidases"/>
    <property type="match status" value="1"/>
</dbReference>
<proteinExistence type="inferred from homology"/>
<dbReference type="AlphaFoldDB" id="A0A518K839"/>
<dbReference type="PANTHER" id="PTHR31490:SF90">
    <property type="entry name" value="ENDO-1,4-BETA-XYLANASE A"/>
    <property type="match status" value="1"/>
</dbReference>
<evidence type="ECO:0000256" key="2">
    <source>
        <dbReference type="ARBA" id="ARBA00023277"/>
    </source>
</evidence>
<reference evidence="8 9" key="1">
    <citation type="submission" date="2019-02" db="EMBL/GenBank/DDBJ databases">
        <title>Deep-cultivation of Planctomycetes and their phenomic and genomic characterization uncovers novel biology.</title>
        <authorList>
            <person name="Wiegand S."/>
            <person name="Jogler M."/>
            <person name="Boedeker C."/>
            <person name="Pinto D."/>
            <person name="Vollmers J."/>
            <person name="Rivas-Marin E."/>
            <person name="Kohn T."/>
            <person name="Peeters S.H."/>
            <person name="Heuer A."/>
            <person name="Rast P."/>
            <person name="Oberbeckmann S."/>
            <person name="Bunk B."/>
            <person name="Jeske O."/>
            <person name="Meyerdierks A."/>
            <person name="Storesund J.E."/>
            <person name="Kallscheuer N."/>
            <person name="Luecker S."/>
            <person name="Lage O.M."/>
            <person name="Pohl T."/>
            <person name="Merkel B.J."/>
            <person name="Hornburger P."/>
            <person name="Mueller R.-W."/>
            <person name="Bruemmer F."/>
            <person name="Labrenz M."/>
            <person name="Spormann A.M."/>
            <person name="Op den Camp H."/>
            <person name="Overmann J."/>
            <person name="Amann R."/>
            <person name="Jetten M.S.M."/>
            <person name="Mascher T."/>
            <person name="Medema M.H."/>
            <person name="Devos D.P."/>
            <person name="Kaster A.-K."/>
            <person name="Ovreas L."/>
            <person name="Rohde M."/>
            <person name="Galperin M.Y."/>
            <person name="Jogler C."/>
        </authorList>
    </citation>
    <scope>NUCLEOTIDE SEQUENCE [LARGE SCALE GENOMIC DNA]</scope>
    <source>
        <strain evidence="8 9">Spa11</strain>
    </source>
</reference>
<dbReference type="InterPro" id="IPR044846">
    <property type="entry name" value="GH10"/>
</dbReference>
<dbReference type="GO" id="GO:0031176">
    <property type="term" value="F:endo-1,4-beta-xylanase activity"/>
    <property type="evidence" value="ECO:0007669"/>
    <property type="project" value="UniProtKB-EC"/>
</dbReference>
<dbReference type="InterPro" id="IPR001000">
    <property type="entry name" value="GH10_dom"/>
</dbReference>
<feature type="domain" description="GH10" evidence="7">
    <location>
        <begin position="24"/>
        <end position="371"/>
    </location>
</feature>
<comment type="similarity">
    <text evidence="6">Belongs to the glycosyl hydrolase 10 (cellulase F) family.</text>
</comment>
<dbReference type="KEGG" id="bmei:Spa11_21360"/>
<evidence type="ECO:0000256" key="6">
    <source>
        <dbReference type="RuleBase" id="RU361174"/>
    </source>
</evidence>
<dbReference type="EC" id="3.2.1.8" evidence="6"/>
<dbReference type="SMART" id="SM00633">
    <property type="entry name" value="Glyco_10"/>
    <property type="match status" value="1"/>
</dbReference>
<sequence length="374" mass="42426">MTTPRLVVALVAGVILFANAVVHGEGPPSLRMAYEKNFDIGMAISAWQLEDTSGRALNLVAEQCSVVTAENAMKWEALHPEPSRYDFRHADMLVEFAERNGIEVVGHTLVWHSQCPDWVFEDEAGQPVGREELIERLRDHIHTVVGRYKGRVRGWDVVNEAIEDDGSWRDSKWRRQIGDDYMELAFRFAHEADPGAELYYNDYSMTQPGKRKTVAAMVADFQEKEVPIDGVGLQGHWALDYPSEQEIDDSLTDYGKLGVKVMITELDMNVLPRPTRNQGADVAERAASREGMNPYREGLPAEVSQAQADRYALFFRLFKKHDAAISRVTFWGVDDGQSWHNNWPVRGRVAHSLLFDRNLEPKPAFWSVLNVAKE</sequence>
<evidence type="ECO:0000256" key="4">
    <source>
        <dbReference type="ARBA" id="ARBA00023326"/>
    </source>
</evidence>
<accession>A0A518K839</accession>
<evidence type="ECO:0000256" key="1">
    <source>
        <dbReference type="ARBA" id="ARBA00022801"/>
    </source>
</evidence>
<protein>
    <recommendedName>
        <fullName evidence="6">Beta-xylanase</fullName>
        <ecNumber evidence="6">3.2.1.8</ecNumber>
    </recommendedName>
</protein>
<dbReference type="Proteomes" id="UP000316426">
    <property type="component" value="Chromosome"/>
</dbReference>
<evidence type="ECO:0000256" key="3">
    <source>
        <dbReference type="ARBA" id="ARBA00023295"/>
    </source>
</evidence>
<keyword evidence="9" id="KW-1185">Reference proteome</keyword>
<keyword evidence="2 6" id="KW-0119">Carbohydrate metabolism</keyword>
<keyword evidence="1 6" id="KW-0378">Hydrolase</keyword>
<dbReference type="PROSITE" id="PS51760">
    <property type="entry name" value="GH10_2"/>
    <property type="match status" value="1"/>
</dbReference>
<evidence type="ECO:0000313" key="9">
    <source>
        <dbReference type="Proteomes" id="UP000316426"/>
    </source>
</evidence>
<keyword evidence="8" id="KW-0858">Xylan degradation</keyword>
<dbReference type="InterPro" id="IPR017853">
    <property type="entry name" value="GH"/>
</dbReference>
<dbReference type="RefSeq" id="WP_145111783.1">
    <property type="nucleotide sequence ID" value="NZ_CP036349.1"/>
</dbReference>
<organism evidence="8 9">
    <name type="scientific">Botrimarina mediterranea</name>
    <dbReference type="NCBI Taxonomy" id="2528022"/>
    <lineage>
        <taxon>Bacteria</taxon>
        <taxon>Pseudomonadati</taxon>
        <taxon>Planctomycetota</taxon>
        <taxon>Planctomycetia</taxon>
        <taxon>Pirellulales</taxon>
        <taxon>Lacipirellulaceae</taxon>
        <taxon>Botrimarina</taxon>
    </lineage>
</organism>
<gene>
    <name evidence="8" type="primary">xylI</name>
    <name evidence="8" type="ORF">Spa11_21360</name>
</gene>
<evidence type="ECO:0000259" key="7">
    <source>
        <dbReference type="PROSITE" id="PS51760"/>
    </source>
</evidence>
<evidence type="ECO:0000313" key="8">
    <source>
        <dbReference type="EMBL" id="QDV73937.1"/>
    </source>
</evidence>
<name>A0A518K839_9BACT</name>
<feature type="active site" description="Nucleophile" evidence="5">
    <location>
        <position position="265"/>
    </location>
</feature>
<keyword evidence="4 6" id="KW-0624">Polysaccharide degradation</keyword>